<feature type="signal peptide" evidence="1">
    <location>
        <begin position="1"/>
        <end position="26"/>
    </location>
</feature>
<dbReference type="InterPro" id="IPR035959">
    <property type="entry name" value="RutC-like_sf"/>
</dbReference>
<dbReference type="PANTHER" id="PTHR11803">
    <property type="entry name" value="2-IMINOBUTANOATE/2-IMINOPROPANOATE DEAMINASE RIDA"/>
    <property type="match status" value="1"/>
</dbReference>
<evidence type="ECO:0000256" key="1">
    <source>
        <dbReference type="SAM" id="SignalP"/>
    </source>
</evidence>
<dbReference type="Pfam" id="PF01042">
    <property type="entry name" value="Ribonuc_L-PSP"/>
    <property type="match status" value="1"/>
</dbReference>
<dbReference type="PANTHER" id="PTHR11803:SF44">
    <property type="entry name" value="RUTC FAMILY PROTEIN YJGH"/>
    <property type="match status" value="1"/>
</dbReference>
<name>A0A3N0VMD5_9GAMM</name>
<dbReference type="GO" id="GO:0019239">
    <property type="term" value="F:deaminase activity"/>
    <property type="evidence" value="ECO:0007669"/>
    <property type="project" value="TreeGrafter"/>
</dbReference>
<dbReference type="RefSeq" id="WP_123210031.1">
    <property type="nucleotide sequence ID" value="NZ_RJVO01000001.1"/>
</dbReference>
<keyword evidence="3" id="KW-1185">Reference proteome</keyword>
<dbReference type="PROSITE" id="PS51257">
    <property type="entry name" value="PROKAR_LIPOPROTEIN"/>
    <property type="match status" value="1"/>
</dbReference>
<accession>A0A3N0VMD5</accession>
<evidence type="ECO:0000313" key="2">
    <source>
        <dbReference type="EMBL" id="ROH93178.1"/>
    </source>
</evidence>
<dbReference type="GO" id="GO:0005829">
    <property type="term" value="C:cytosol"/>
    <property type="evidence" value="ECO:0007669"/>
    <property type="project" value="TreeGrafter"/>
</dbReference>
<sequence length="177" mass="19054">MHPKPSSRRLLLASLLPLLASGCVVVTDNTLSANGSGGKTIVIPAGLDRAYDDYHYAPAVRVGDTVIVSGIPAGGEGSYEEQVRRMFERARKTLEAAGAKLSDVVEINTFHAQARDSAAFNTEFERFLKVHKEYFPEGYPAWTAVGNTTLLAPGAVVEMRLVAVIGAGRSLRVKRPD</sequence>
<organism evidence="2 3">
    <name type="scientific">Stagnimonas aquatica</name>
    <dbReference type="NCBI Taxonomy" id="2689987"/>
    <lineage>
        <taxon>Bacteria</taxon>
        <taxon>Pseudomonadati</taxon>
        <taxon>Pseudomonadota</taxon>
        <taxon>Gammaproteobacteria</taxon>
        <taxon>Nevskiales</taxon>
        <taxon>Nevskiaceae</taxon>
        <taxon>Stagnimonas</taxon>
    </lineage>
</organism>
<dbReference type="FunCoup" id="A0A3N0VMD5">
    <property type="interactions" value="2"/>
</dbReference>
<gene>
    <name evidence="2" type="ORF">ED208_01200</name>
</gene>
<keyword evidence="1" id="KW-0732">Signal</keyword>
<dbReference type="Gene3D" id="3.30.1330.40">
    <property type="entry name" value="RutC-like"/>
    <property type="match status" value="1"/>
</dbReference>
<protein>
    <submittedName>
        <fullName evidence="2">RidA family protein</fullName>
    </submittedName>
</protein>
<dbReference type="EMBL" id="RJVO01000001">
    <property type="protein sequence ID" value="ROH93178.1"/>
    <property type="molecule type" value="Genomic_DNA"/>
</dbReference>
<proteinExistence type="predicted"/>
<comment type="caution">
    <text evidence="2">The sequence shown here is derived from an EMBL/GenBank/DDBJ whole genome shotgun (WGS) entry which is preliminary data.</text>
</comment>
<dbReference type="Proteomes" id="UP000282106">
    <property type="component" value="Unassembled WGS sequence"/>
</dbReference>
<reference evidence="2 3" key="1">
    <citation type="submission" date="2018-10" db="EMBL/GenBank/DDBJ databases">
        <authorList>
            <person name="Chen W.-M."/>
        </authorList>
    </citation>
    <scope>NUCLEOTIDE SEQUENCE [LARGE SCALE GENOMIC DNA]</scope>
    <source>
        <strain evidence="2 3">THS-13</strain>
    </source>
</reference>
<feature type="chain" id="PRO_5018296895" evidence="1">
    <location>
        <begin position="27"/>
        <end position="177"/>
    </location>
</feature>
<dbReference type="AlphaFoldDB" id="A0A3N0VMD5"/>
<dbReference type="InterPro" id="IPR006175">
    <property type="entry name" value="YjgF/YER057c/UK114"/>
</dbReference>
<dbReference type="SUPFAM" id="SSF55298">
    <property type="entry name" value="YjgF-like"/>
    <property type="match status" value="1"/>
</dbReference>
<dbReference type="InParanoid" id="A0A3N0VMD5"/>
<evidence type="ECO:0000313" key="3">
    <source>
        <dbReference type="Proteomes" id="UP000282106"/>
    </source>
</evidence>